<keyword evidence="1" id="KW-1133">Transmembrane helix</keyword>
<keyword evidence="1" id="KW-0812">Transmembrane</keyword>
<evidence type="ECO:0000313" key="3">
    <source>
        <dbReference type="Proteomes" id="UP000515292"/>
    </source>
</evidence>
<organism evidence="2 3">
    <name type="scientific">Sandaracinobacteroides saxicola</name>
    <dbReference type="NCBI Taxonomy" id="2759707"/>
    <lineage>
        <taxon>Bacteria</taxon>
        <taxon>Pseudomonadati</taxon>
        <taxon>Pseudomonadota</taxon>
        <taxon>Alphaproteobacteria</taxon>
        <taxon>Sphingomonadales</taxon>
        <taxon>Sphingosinicellaceae</taxon>
        <taxon>Sandaracinobacteroides</taxon>
    </lineage>
</organism>
<keyword evidence="1" id="KW-0472">Membrane</keyword>
<sequence length="128" mass="13711">MRKLLWIALGIGGLLWSGLAWLFYWLAGSGQAAVNSLTRFFELNPASTQWLADTLAVAGPAMQVVVVALWLVGMALLLLLGWLVPRLRRKAAAVIVEGRAVAAAMAEGQRPVLDPLIRERLGPGSNPG</sequence>
<protein>
    <submittedName>
        <fullName evidence="2">Uncharacterized protein</fullName>
    </submittedName>
</protein>
<dbReference type="RefSeq" id="WP_182297437.1">
    <property type="nucleotide sequence ID" value="NZ_CP059851.1"/>
</dbReference>
<dbReference type="EMBL" id="CP059851">
    <property type="protein sequence ID" value="QMW23614.1"/>
    <property type="molecule type" value="Genomic_DNA"/>
</dbReference>
<feature type="transmembrane region" description="Helical" evidence="1">
    <location>
        <begin position="56"/>
        <end position="80"/>
    </location>
</feature>
<keyword evidence="3" id="KW-1185">Reference proteome</keyword>
<reference evidence="2 3" key="1">
    <citation type="submission" date="2020-07" db="EMBL/GenBank/DDBJ databases">
        <title>Complete genome sequence for Sandaracinobacter sp. M6.</title>
        <authorList>
            <person name="Tang Y."/>
            <person name="Liu Q."/>
            <person name="Guo Z."/>
            <person name="Lei P."/>
            <person name="Huang B."/>
        </authorList>
    </citation>
    <scope>NUCLEOTIDE SEQUENCE [LARGE SCALE GENOMIC DNA]</scope>
    <source>
        <strain evidence="2 3">M6</strain>
    </source>
</reference>
<evidence type="ECO:0000256" key="1">
    <source>
        <dbReference type="SAM" id="Phobius"/>
    </source>
</evidence>
<name>A0A7G5IJS2_9SPHN</name>
<gene>
    <name evidence="2" type="ORF">H3309_03730</name>
</gene>
<dbReference type="KEGG" id="sand:H3309_03730"/>
<dbReference type="Proteomes" id="UP000515292">
    <property type="component" value="Chromosome"/>
</dbReference>
<evidence type="ECO:0000313" key="2">
    <source>
        <dbReference type="EMBL" id="QMW23614.1"/>
    </source>
</evidence>
<dbReference type="AlphaFoldDB" id="A0A7G5IJS2"/>
<accession>A0A7G5IJS2</accession>
<proteinExistence type="predicted"/>